<evidence type="ECO:0000313" key="3">
    <source>
        <dbReference type="Proteomes" id="UP000077202"/>
    </source>
</evidence>
<feature type="transmembrane region" description="Helical" evidence="1">
    <location>
        <begin position="87"/>
        <end position="110"/>
    </location>
</feature>
<dbReference type="EMBL" id="LVLJ01002955">
    <property type="protein sequence ID" value="OAE23039.1"/>
    <property type="molecule type" value="Genomic_DNA"/>
</dbReference>
<accession>A0A176VQ81</accession>
<dbReference type="Proteomes" id="UP000077202">
    <property type="component" value="Unassembled WGS sequence"/>
</dbReference>
<name>A0A176VQ81_MARPO</name>
<sequence length="261" mass="27559">MEPSENGPELSSPARSIDRSGAGNPWALLLNSTWKPDSEPAHASMAHGLRFRLAFGLPAREADSVPSGLLFDRTECRAMMSDGTRMLWNLLALISACGFFFCCSSAAAAAPEFAAAAAAVEWPCESDSEREAEDAQVIERQLALRHGRVKLADLIALVAQLLLVGSLAGRDEAQGRRVLVVRALHAAAADAALELGVQRWPRVRDSDVPAHLPDGRREFGPGLRALHQAVGVARAVAVTPKVPAAAASEAAALPGVPVQLN</sequence>
<comment type="caution">
    <text evidence="2">The sequence shown here is derived from an EMBL/GenBank/DDBJ whole genome shotgun (WGS) entry which is preliminary data.</text>
</comment>
<gene>
    <name evidence="2" type="ORF">AXG93_3571s1020</name>
</gene>
<proteinExistence type="predicted"/>
<organism evidence="2 3">
    <name type="scientific">Marchantia polymorpha subsp. ruderalis</name>
    <dbReference type="NCBI Taxonomy" id="1480154"/>
    <lineage>
        <taxon>Eukaryota</taxon>
        <taxon>Viridiplantae</taxon>
        <taxon>Streptophyta</taxon>
        <taxon>Embryophyta</taxon>
        <taxon>Marchantiophyta</taxon>
        <taxon>Marchantiopsida</taxon>
        <taxon>Marchantiidae</taxon>
        <taxon>Marchantiales</taxon>
        <taxon>Marchantiaceae</taxon>
        <taxon>Marchantia</taxon>
    </lineage>
</organism>
<keyword evidence="1" id="KW-0472">Membrane</keyword>
<keyword evidence="3" id="KW-1185">Reference proteome</keyword>
<keyword evidence="1" id="KW-0812">Transmembrane</keyword>
<evidence type="ECO:0000256" key="1">
    <source>
        <dbReference type="SAM" id="Phobius"/>
    </source>
</evidence>
<dbReference type="AlphaFoldDB" id="A0A176VQ81"/>
<reference evidence="2" key="1">
    <citation type="submission" date="2016-03" db="EMBL/GenBank/DDBJ databases">
        <title>Mechanisms controlling the formation of the plant cell surface in tip-growing cells are functionally conserved among land plants.</title>
        <authorList>
            <person name="Honkanen S."/>
            <person name="Jones V.A."/>
            <person name="Morieri G."/>
            <person name="Champion C."/>
            <person name="Hetherington A.J."/>
            <person name="Kelly S."/>
            <person name="Saint-Marcoux D."/>
            <person name="Proust H."/>
            <person name="Prescott H."/>
            <person name="Dolan L."/>
        </authorList>
    </citation>
    <scope>NUCLEOTIDE SEQUENCE [LARGE SCALE GENOMIC DNA]</scope>
    <source>
        <tissue evidence="2">Whole gametophyte</tissue>
    </source>
</reference>
<evidence type="ECO:0000313" key="2">
    <source>
        <dbReference type="EMBL" id="OAE23039.1"/>
    </source>
</evidence>
<protein>
    <submittedName>
        <fullName evidence="2">Uncharacterized protein</fullName>
    </submittedName>
</protein>
<keyword evidence="1" id="KW-1133">Transmembrane helix</keyword>